<dbReference type="InterPro" id="IPR050857">
    <property type="entry name" value="D-2-hydroxyacid_DH"/>
</dbReference>
<feature type="domain" description="D-isomer specific 2-hydroxyacid dehydrogenase NAD-binding" evidence="6">
    <location>
        <begin position="118"/>
        <end position="293"/>
    </location>
</feature>
<protein>
    <submittedName>
        <fullName evidence="7">D-isomer specific 2-hydroxyacid dehydrogenase family protein</fullName>
    </submittedName>
</protein>
<dbReference type="CDD" id="cd12177">
    <property type="entry name" value="2-Hacid_dh_12"/>
    <property type="match status" value="1"/>
</dbReference>
<organism evidence="7 8">
    <name type="scientific">Tetragenococcus solitarius</name>
    <dbReference type="NCBI Taxonomy" id="71453"/>
    <lineage>
        <taxon>Bacteria</taxon>
        <taxon>Bacillati</taxon>
        <taxon>Bacillota</taxon>
        <taxon>Bacilli</taxon>
        <taxon>Lactobacillales</taxon>
        <taxon>Enterococcaceae</taxon>
        <taxon>Tetragenococcus</taxon>
    </lineage>
</organism>
<evidence type="ECO:0000256" key="1">
    <source>
        <dbReference type="ARBA" id="ARBA00005854"/>
    </source>
</evidence>
<evidence type="ECO:0000313" key="7">
    <source>
        <dbReference type="EMBL" id="GAA3020234.1"/>
    </source>
</evidence>
<dbReference type="Gene3D" id="3.40.50.720">
    <property type="entry name" value="NAD(P)-binding Rossmann-like Domain"/>
    <property type="match status" value="2"/>
</dbReference>
<dbReference type="PANTHER" id="PTHR42789">
    <property type="entry name" value="D-ISOMER SPECIFIC 2-HYDROXYACID DEHYDROGENASE FAMILY PROTEIN (AFU_ORTHOLOGUE AFUA_6G10090)"/>
    <property type="match status" value="1"/>
</dbReference>
<dbReference type="Pfam" id="PF02826">
    <property type="entry name" value="2-Hacid_dh_C"/>
    <property type="match status" value="1"/>
</dbReference>
<keyword evidence="2 4" id="KW-0560">Oxidoreductase</keyword>
<dbReference type="SUPFAM" id="SSF51735">
    <property type="entry name" value="NAD(P)-binding Rossmann-fold domains"/>
    <property type="match status" value="1"/>
</dbReference>
<feature type="domain" description="D-isomer specific 2-hydroxyacid dehydrogenase catalytic" evidence="5">
    <location>
        <begin position="19"/>
        <end position="324"/>
    </location>
</feature>
<dbReference type="PANTHER" id="PTHR42789:SF1">
    <property type="entry name" value="D-ISOMER SPECIFIC 2-HYDROXYACID DEHYDROGENASE FAMILY PROTEIN (AFU_ORTHOLOGUE AFUA_6G10090)"/>
    <property type="match status" value="1"/>
</dbReference>
<dbReference type="EMBL" id="BAAAXQ010000054">
    <property type="protein sequence ID" value="GAA3020234.1"/>
    <property type="molecule type" value="Genomic_DNA"/>
</dbReference>
<keyword evidence="3" id="KW-0520">NAD</keyword>
<dbReference type="Pfam" id="PF00389">
    <property type="entry name" value="2-Hacid_dh"/>
    <property type="match status" value="1"/>
</dbReference>
<dbReference type="RefSeq" id="WP_068710650.1">
    <property type="nucleotide sequence ID" value="NZ_BAAAXQ010000054.1"/>
</dbReference>
<evidence type="ECO:0000259" key="5">
    <source>
        <dbReference type="Pfam" id="PF00389"/>
    </source>
</evidence>
<evidence type="ECO:0000259" key="6">
    <source>
        <dbReference type="Pfam" id="PF02826"/>
    </source>
</evidence>
<gene>
    <name evidence="7" type="ORF">GCM10019998_15630</name>
</gene>
<reference evidence="7 8" key="1">
    <citation type="journal article" date="2019" name="Int. J. Syst. Evol. Microbiol.">
        <title>The Global Catalogue of Microorganisms (GCM) 10K type strain sequencing project: providing services to taxonomists for standard genome sequencing and annotation.</title>
        <authorList>
            <consortium name="The Broad Institute Genomics Platform"/>
            <consortium name="The Broad Institute Genome Sequencing Center for Infectious Disease"/>
            <person name="Wu L."/>
            <person name="Ma J."/>
        </authorList>
    </citation>
    <scope>NUCLEOTIDE SEQUENCE [LARGE SCALE GENOMIC DNA]</scope>
    <source>
        <strain evidence="7 8">JCM 8736</strain>
    </source>
</reference>
<dbReference type="InterPro" id="IPR036291">
    <property type="entry name" value="NAD(P)-bd_dom_sf"/>
</dbReference>
<dbReference type="InterPro" id="IPR006139">
    <property type="entry name" value="D-isomer_2_OHA_DH_cat_dom"/>
</dbReference>
<evidence type="ECO:0000313" key="8">
    <source>
        <dbReference type="Proteomes" id="UP001501577"/>
    </source>
</evidence>
<accession>A0ABN3Y5V1</accession>
<sequence length="336" mass="37435">MAENKVAIVNSSSFGKIFTDHMKRLEKLGEVQHFTFESGIRGEELAKRLHGYNIIISSVTPFFTKEFFDFKDELKLISRHGIGYNNIDLVAAREHNTIVSIVSALVERDAVAENNITNLMNILRKTSQSQQSVRNNRWQDRAKFVGNTLYGKVAGIIGVGNTGSCVAESLRLGFRCRTIGYDPYKSKLELAQFGVEKVGLDELLQKSDVICVCANLTEENYHMISTDEIAKMKEHVYISNSSRGALLDEKAIAEGLKTGKIAGLATDVLENEPGDSTHPYLKNENVVLTPHTSAYTMECLENMGDKCVTDCECVVKGKLPERSVQDKSKYILQEVV</sequence>
<proteinExistence type="inferred from homology"/>
<dbReference type="InterPro" id="IPR006140">
    <property type="entry name" value="D-isomer_DH_NAD-bd"/>
</dbReference>
<dbReference type="SUPFAM" id="SSF52283">
    <property type="entry name" value="Formate/glycerate dehydrogenase catalytic domain-like"/>
    <property type="match status" value="1"/>
</dbReference>
<evidence type="ECO:0000256" key="4">
    <source>
        <dbReference type="RuleBase" id="RU003719"/>
    </source>
</evidence>
<comment type="similarity">
    <text evidence="1 4">Belongs to the D-isomer specific 2-hydroxyacid dehydrogenase family.</text>
</comment>
<dbReference type="Proteomes" id="UP001501577">
    <property type="component" value="Unassembled WGS sequence"/>
</dbReference>
<keyword evidence="8" id="KW-1185">Reference proteome</keyword>
<comment type="caution">
    <text evidence="7">The sequence shown here is derived from an EMBL/GenBank/DDBJ whole genome shotgun (WGS) entry which is preliminary data.</text>
</comment>
<evidence type="ECO:0000256" key="3">
    <source>
        <dbReference type="ARBA" id="ARBA00023027"/>
    </source>
</evidence>
<evidence type="ECO:0000256" key="2">
    <source>
        <dbReference type="ARBA" id="ARBA00023002"/>
    </source>
</evidence>
<name>A0ABN3Y5V1_9ENTE</name>